<evidence type="ECO:0000256" key="4">
    <source>
        <dbReference type="ARBA" id="ARBA00022833"/>
    </source>
</evidence>
<dbReference type="GO" id="GO:0031564">
    <property type="term" value="P:transcription antitermination"/>
    <property type="evidence" value="ECO:0007669"/>
    <property type="project" value="TreeGrafter"/>
</dbReference>
<dbReference type="GO" id="GO:0006368">
    <property type="term" value="P:transcription elongation by RNA polymerase II"/>
    <property type="evidence" value="ECO:0007669"/>
    <property type="project" value="InterPro"/>
</dbReference>
<evidence type="ECO:0000256" key="8">
    <source>
        <dbReference type="RuleBase" id="RU368078"/>
    </source>
</evidence>
<dbReference type="InterPro" id="IPR003618">
    <property type="entry name" value="TFIIS_cen_dom"/>
</dbReference>
<dbReference type="InterPro" id="IPR036575">
    <property type="entry name" value="TFIIS_cen_dom_sf"/>
</dbReference>
<dbReference type="PIRSF" id="PIRSF006704">
    <property type="entry name" value="TF_IIS"/>
    <property type="match status" value="1"/>
</dbReference>
<evidence type="ECO:0000256" key="5">
    <source>
        <dbReference type="ARBA" id="ARBA00023242"/>
    </source>
</evidence>
<accession>A0A9W8KYG0</accession>
<dbReference type="GO" id="GO:0031440">
    <property type="term" value="P:regulation of mRNA 3'-end processing"/>
    <property type="evidence" value="ECO:0007669"/>
    <property type="project" value="TreeGrafter"/>
</dbReference>
<dbReference type="PROSITE" id="PS00466">
    <property type="entry name" value="ZF_TFIIS_1"/>
    <property type="match status" value="1"/>
</dbReference>
<evidence type="ECO:0000256" key="6">
    <source>
        <dbReference type="PROSITE-ProRule" id="PRU00472"/>
    </source>
</evidence>
<dbReference type="GO" id="GO:0003677">
    <property type="term" value="F:DNA binding"/>
    <property type="evidence" value="ECO:0007669"/>
    <property type="project" value="UniProtKB-KW"/>
</dbReference>
<proteinExistence type="inferred from homology"/>
<dbReference type="InterPro" id="IPR035441">
    <property type="entry name" value="TFIIS/LEDGF_dom_sf"/>
</dbReference>
<evidence type="ECO:0000313" key="14">
    <source>
        <dbReference type="Proteomes" id="UP001151518"/>
    </source>
</evidence>
<evidence type="ECO:0000256" key="9">
    <source>
        <dbReference type="SAM" id="MobiDB-lite"/>
    </source>
</evidence>
<evidence type="ECO:0000313" key="13">
    <source>
        <dbReference type="EMBL" id="KAJ2678269.1"/>
    </source>
</evidence>
<dbReference type="GO" id="GO:0008270">
    <property type="term" value="F:zinc ion binding"/>
    <property type="evidence" value="ECO:0007669"/>
    <property type="project" value="UniProtKB-UniRule"/>
</dbReference>
<keyword evidence="8" id="KW-0805">Transcription regulation</keyword>
<keyword evidence="13" id="KW-0251">Elongation factor</keyword>
<keyword evidence="8" id="KW-0804">Transcription</keyword>
<feature type="compositionally biased region" description="Polar residues" evidence="9">
    <location>
        <begin position="173"/>
        <end position="182"/>
    </location>
</feature>
<dbReference type="SMART" id="SM00509">
    <property type="entry name" value="TFS2N"/>
    <property type="match status" value="1"/>
</dbReference>
<dbReference type="SUPFAM" id="SSF46942">
    <property type="entry name" value="Elongation factor TFIIS domain 2"/>
    <property type="match status" value="1"/>
</dbReference>
<feature type="compositionally biased region" description="Low complexity" evidence="9">
    <location>
        <begin position="88"/>
        <end position="123"/>
    </location>
</feature>
<dbReference type="SMART" id="SM00510">
    <property type="entry name" value="TFS2M"/>
    <property type="match status" value="1"/>
</dbReference>
<keyword evidence="8" id="KW-0238">DNA-binding</keyword>
<dbReference type="NCBIfam" id="TIGR01385">
    <property type="entry name" value="TFSII"/>
    <property type="match status" value="1"/>
</dbReference>
<dbReference type="Gene3D" id="1.20.930.10">
    <property type="entry name" value="Conserved domain common to transcription factors TFIIS, elongin A, CRSP70"/>
    <property type="match status" value="1"/>
</dbReference>
<dbReference type="PROSITE" id="PS51133">
    <property type="entry name" value="ZF_TFIIS_2"/>
    <property type="match status" value="1"/>
</dbReference>
<dbReference type="PROSITE" id="PS51321">
    <property type="entry name" value="TFIIS_CENTRAL"/>
    <property type="match status" value="1"/>
</dbReference>
<dbReference type="FunFam" id="2.20.25.10:FF:000001">
    <property type="entry name" value="Probable Transcription elongation factor S-II"/>
    <property type="match status" value="1"/>
</dbReference>
<dbReference type="OrthoDB" id="44867at2759"/>
<dbReference type="Pfam" id="PF01096">
    <property type="entry name" value="Zn_ribbon_TFIIS"/>
    <property type="match status" value="1"/>
</dbReference>
<feature type="region of interest" description="Disordered" evidence="9">
    <location>
        <begin position="88"/>
        <end position="190"/>
    </location>
</feature>
<comment type="function">
    <text evidence="8">Necessary for efficient RNA polymerase II transcription elongation past template-encoded arresting sites.</text>
</comment>
<dbReference type="Pfam" id="PF08711">
    <property type="entry name" value="Med26"/>
    <property type="match status" value="1"/>
</dbReference>
<dbReference type="InterPro" id="IPR001222">
    <property type="entry name" value="Znf_TFIIS"/>
</dbReference>
<reference evidence="13" key="1">
    <citation type="submission" date="2022-07" db="EMBL/GenBank/DDBJ databases">
        <title>Phylogenomic reconstructions and comparative analyses of Kickxellomycotina fungi.</title>
        <authorList>
            <person name="Reynolds N.K."/>
            <person name="Stajich J.E."/>
            <person name="Barry K."/>
            <person name="Grigoriev I.V."/>
            <person name="Crous P."/>
            <person name="Smith M.E."/>
        </authorList>
    </citation>
    <scope>NUCLEOTIDE SEQUENCE</scope>
    <source>
        <strain evidence="13">NRRL 3115</strain>
    </source>
</reference>
<dbReference type="Gene3D" id="2.20.25.10">
    <property type="match status" value="1"/>
</dbReference>
<dbReference type="PANTHER" id="PTHR11477:SF0">
    <property type="entry name" value="IP08861P-RELATED"/>
    <property type="match status" value="1"/>
</dbReference>
<dbReference type="FunFam" id="1.10.472.30:FF:000003">
    <property type="entry name" value="Transcription elongation factor S-II"/>
    <property type="match status" value="1"/>
</dbReference>
<dbReference type="EMBL" id="JANBTW010000022">
    <property type="protein sequence ID" value="KAJ2678269.1"/>
    <property type="molecule type" value="Genomic_DNA"/>
</dbReference>
<dbReference type="InterPro" id="IPR035100">
    <property type="entry name" value="TF_IIS-typ"/>
</dbReference>
<dbReference type="CDD" id="cd00183">
    <property type="entry name" value="TFIIS_I"/>
    <property type="match status" value="1"/>
</dbReference>
<dbReference type="CDD" id="cd13749">
    <property type="entry name" value="Zn-ribbon_TFIIS"/>
    <property type="match status" value="1"/>
</dbReference>
<dbReference type="InterPro" id="IPR003617">
    <property type="entry name" value="TFIIS/CRSP70_N_sub"/>
</dbReference>
<sequence length="374" mass="40405">MSEVTSKHDEIKALCKALTSAQESENKSELEDVLNKLCQVRVDEKLLRATGAGQVVGKLRNHEDSNIAVLAKKVVHKWKKDVVAANSRAAGASSTGAKSASGSQTPQPSTGQSTQSQQQQKPKQNTEKKLSQQASASSRPDSNSASSPTSGAATPASNRSGMKSSAVKPPLTRSENNGSSNALAAVSGDSADTASIAPRTAASDMASLPQTGDSTRDKCIEILYNSMASDSNADSETLAKRAAGIEQIEFNKAGSLSNAYRVRIRSLCLNLKDKNNPDLRRNIVEGDISVERFCLMTSEEMASKELREDIERIKEENLFKAKGATRVEAETGQFKCGRCKSRKCTYYQMQTRSADEPMTTFVTCTNCDNRWKFS</sequence>
<organism evidence="13 14">
    <name type="scientific">Coemansia spiralis</name>
    <dbReference type="NCBI Taxonomy" id="417178"/>
    <lineage>
        <taxon>Eukaryota</taxon>
        <taxon>Fungi</taxon>
        <taxon>Fungi incertae sedis</taxon>
        <taxon>Zoopagomycota</taxon>
        <taxon>Kickxellomycotina</taxon>
        <taxon>Kickxellomycetes</taxon>
        <taxon>Kickxellales</taxon>
        <taxon>Kickxellaceae</taxon>
        <taxon>Coemansia</taxon>
    </lineage>
</organism>
<feature type="domain" description="TFIIS N-terminal" evidence="11">
    <location>
        <begin position="9"/>
        <end position="85"/>
    </location>
</feature>
<dbReference type="SUPFAM" id="SSF47676">
    <property type="entry name" value="Conserved domain common to transcription factors TFIIS, elongin A, CRSP70"/>
    <property type="match status" value="1"/>
</dbReference>
<dbReference type="Gene3D" id="1.10.472.30">
    <property type="entry name" value="Transcription elongation factor S-II, central domain"/>
    <property type="match status" value="1"/>
</dbReference>
<dbReference type="Proteomes" id="UP001151518">
    <property type="component" value="Unassembled WGS sequence"/>
</dbReference>
<keyword evidence="13" id="KW-0648">Protein biosynthesis</keyword>
<evidence type="ECO:0000256" key="2">
    <source>
        <dbReference type="ARBA" id="ARBA00022723"/>
    </source>
</evidence>
<feature type="domain" description="TFIIS-type" evidence="10">
    <location>
        <begin position="332"/>
        <end position="372"/>
    </location>
</feature>
<comment type="subcellular location">
    <subcellularLocation>
        <location evidence="1 7 8">Nucleus</location>
    </subcellularLocation>
</comment>
<name>A0A9W8KYG0_9FUNG</name>
<evidence type="ECO:0000259" key="11">
    <source>
        <dbReference type="PROSITE" id="PS51319"/>
    </source>
</evidence>
<evidence type="ECO:0000256" key="1">
    <source>
        <dbReference type="ARBA" id="ARBA00004123"/>
    </source>
</evidence>
<dbReference type="AlphaFoldDB" id="A0A9W8KYG0"/>
<dbReference type="GO" id="GO:0003746">
    <property type="term" value="F:translation elongation factor activity"/>
    <property type="evidence" value="ECO:0007669"/>
    <property type="project" value="UniProtKB-KW"/>
</dbReference>
<keyword evidence="2 8" id="KW-0479">Metal-binding</keyword>
<dbReference type="Pfam" id="PF07500">
    <property type="entry name" value="TFIIS_M"/>
    <property type="match status" value="1"/>
</dbReference>
<comment type="similarity">
    <text evidence="8">Belongs to the TFS-II family.</text>
</comment>
<dbReference type="InterPro" id="IPR017923">
    <property type="entry name" value="TFIIS_N"/>
</dbReference>
<comment type="caution">
    <text evidence="13">The sequence shown here is derived from an EMBL/GenBank/DDBJ whole genome shotgun (WGS) entry which is preliminary data.</text>
</comment>
<feature type="domain" description="TFIIS central" evidence="12">
    <location>
        <begin position="215"/>
        <end position="329"/>
    </location>
</feature>
<keyword evidence="3 6" id="KW-0863">Zinc-finger</keyword>
<protein>
    <recommendedName>
        <fullName evidence="8">Transcription elongation factor</fullName>
    </recommendedName>
</protein>
<dbReference type="GO" id="GO:0006362">
    <property type="term" value="P:transcription elongation by RNA polymerase I"/>
    <property type="evidence" value="ECO:0007669"/>
    <property type="project" value="TreeGrafter"/>
</dbReference>
<evidence type="ECO:0000256" key="7">
    <source>
        <dbReference type="PROSITE-ProRule" id="PRU00649"/>
    </source>
</evidence>
<dbReference type="PANTHER" id="PTHR11477">
    <property type="entry name" value="TRANSCRIPTION FACTOR S-II ZINC FINGER DOMAIN-CONTAINING PROTEIN"/>
    <property type="match status" value="1"/>
</dbReference>
<dbReference type="GO" id="GO:0005634">
    <property type="term" value="C:nucleus"/>
    <property type="evidence" value="ECO:0007669"/>
    <property type="project" value="UniProtKB-SubCell"/>
</dbReference>
<dbReference type="PROSITE" id="PS51319">
    <property type="entry name" value="TFIIS_N"/>
    <property type="match status" value="1"/>
</dbReference>
<dbReference type="SMART" id="SM00440">
    <property type="entry name" value="ZnF_C2C2"/>
    <property type="match status" value="1"/>
</dbReference>
<keyword evidence="5 7" id="KW-0539">Nucleus</keyword>
<feature type="compositionally biased region" description="Low complexity" evidence="9">
    <location>
        <begin position="134"/>
        <end position="157"/>
    </location>
</feature>
<keyword evidence="4 8" id="KW-0862">Zinc</keyword>
<evidence type="ECO:0000259" key="10">
    <source>
        <dbReference type="PROSITE" id="PS51133"/>
    </source>
</evidence>
<dbReference type="InterPro" id="IPR006289">
    <property type="entry name" value="TFSII"/>
</dbReference>
<evidence type="ECO:0000259" key="12">
    <source>
        <dbReference type="PROSITE" id="PS51321"/>
    </source>
</evidence>
<dbReference type="SUPFAM" id="SSF57783">
    <property type="entry name" value="Zinc beta-ribbon"/>
    <property type="match status" value="1"/>
</dbReference>
<evidence type="ECO:0000256" key="3">
    <source>
        <dbReference type="ARBA" id="ARBA00022771"/>
    </source>
</evidence>
<gene>
    <name evidence="13" type="primary">tfs1</name>
    <name evidence="13" type="ORF">GGI25_002441</name>
</gene>